<feature type="compositionally biased region" description="Basic residues" evidence="6">
    <location>
        <begin position="1"/>
        <end position="18"/>
    </location>
</feature>
<comment type="subcellular location">
    <subcellularLocation>
        <location evidence="1 5">Nucleus</location>
        <location evidence="1 5">Nucleolus</location>
    </subcellularLocation>
</comment>
<evidence type="ECO:0000256" key="3">
    <source>
        <dbReference type="ARBA" id="ARBA00022552"/>
    </source>
</evidence>
<protein>
    <recommendedName>
        <fullName evidence="5">U3 small nucleolar RNA-associated protein 11</fullName>
        <shortName evidence="5">U3 snoRNA-associated protein 11</shortName>
    </recommendedName>
</protein>
<dbReference type="PANTHER" id="PTHR12838">
    <property type="entry name" value="U3 SMALL NUCLEOLAR RNA-ASSOCIATED PROTEIN 11"/>
    <property type="match status" value="1"/>
</dbReference>
<dbReference type="STRING" id="224129.A0A1W4XT72"/>
<comment type="similarity">
    <text evidence="2 5">Belongs to the UTP11 family.</text>
</comment>
<dbReference type="RefSeq" id="XP_018335668.1">
    <property type="nucleotide sequence ID" value="XM_018480166.1"/>
</dbReference>
<accession>A0A1W4XT72</accession>
<keyword evidence="4 5" id="KW-0539">Nucleus</keyword>
<reference evidence="8" key="1">
    <citation type="submission" date="2025-08" db="UniProtKB">
        <authorList>
            <consortium name="RefSeq"/>
        </authorList>
    </citation>
    <scope>IDENTIFICATION</scope>
    <source>
        <tissue evidence="8">Entire body</tissue>
    </source>
</reference>
<organism evidence="7 8">
    <name type="scientific">Agrilus planipennis</name>
    <name type="common">Emerald ash borer</name>
    <name type="synonym">Agrilus marcopoli</name>
    <dbReference type="NCBI Taxonomy" id="224129"/>
    <lineage>
        <taxon>Eukaryota</taxon>
        <taxon>Metazoa</taxon>
        <taxon>Ecdysozoa</taxon>
        <taxon>Arthropoda</taxon>
        <taxon>Hexapoda</taxon>
        <taxon>Insecta</taxon>
        <taxon>Pterygota</taxon>
        <taxon>Neoptera</taxon>
        <taxon>Endopterygota</taxon>
        <taxon>Coleoptera</taxon>
        <taxon>Polyphaga</taxon>
        <taxon>Elateriformia</taxon>
        <taxon>Buprestoidea</taxon>
        <taxon>Buprestidae</taxon>
        <taxon>Agrilinae</taxon>
        <taxon>Agrilus</taxon>
    </lineage>
</organism>
<comment type="subunit">
    <text evidence="5">Component of the ribosomal small subunit (SSU) processome.</text>
</comment>
<dbReference type="InterPro" id="IPR007144">
    <property type="entry name" value="SSU_processome_Utp11"/>
</dbReference>
<comment type="function">
    <text evidence="5">Involved in nucleolar processing of pre-18S ribosomal RNA.</text>
</comment>
<evidence type="ECO:0000313" key="8">
    <source>
        <dbReference type="RefSeq" id="XP_018335668.1"/>
    </source>
</evidence>
<dbReference type="AlphaFoldDB" id="A0A1W4XT72"/>
<name>A0A1W4XT72_AGRPL</name>
<dbReference type="InParanoid" id="A0A1W4XT72"/>
<feature type="region of interest" description="Disordered" evidence="6">
    <location>
        <begin position="1"/>
        <end position="33"/>
    </location>
</feature>
<evidence type="ECO:0000313" key="7">
    <source>
        <dbReference type="Proteomes" id="UP000192223"/>
    </source>
</evidence>
<evidence type="ECO:0000256" key="4">
    <source>
        <dbReference type="ARBA" id="ARBA00023242"/>
    </source>
</evidence>
<dbReference type="GO" id="GO:0006364">
    <property type="term" value="P:rRNA processing"/>
    <property type="evidence" value="ECO:0007669"/>
    <property type="project" value="UniProtKB-UniRule"/>
</dbReference>
<evidence type="ECO:0000256" key="6">
    <source>
        <dbReference type="SAM" id="MobiDB-lite"/>
    </source>
</evidence>
<feature type="compositionally biased region" description="Basic and acidic residues" evidence="6">
    <location>
        <begin position="19"/>
        <end position="33"/>
    </location>
</feature>
<dbReference type="PANTHER" id="PTHR12838:SF0">
    <property type="entry name" value="U3 SMALL NUCLEOLAR RNA-ASSOCIATED PROTEIN 11-RELATED"/>
    <property type="match status" value="1"/>
</dbReference>
<sequence length="235" mass="28218">MSVWKKASKVNQKVHRERHQPEERKHLGPLEKHKDYVERAKDYNTKKETLKKLHKRALNKNPDEFYHHMINSKIVNGVHHENPPEDEDSPEQLKLMRTQDIKYVITKRTEEQKKIEKLQALLHLSNVDCKPKNKHLIFVKNLEDDDSYKTNCEYLKKIEIPTIDSETFNKVTKKQIALYRELSKRIEREKQLAIVQQKIEMKRHMEHKTAIPPKKVKKGSKDSAPVYLWKYERKR</sequence>
<dbReference type="KEGG" id="apln:108744417"/>
<evidence type="ECO:0000256" key="1">
    <source>
        <dbReference type="ARBA" id="ARBA00004604"/>
    </source>
</evidence>
<dbReference type="FunCoup" id="A0A1W4XT72">
    <property type="interactions" value="1005"/>
</dbReference>
<evidence type="ECO:0000256" key="5">
    <source>
        <dbReference type="PIRNR" id="PIRNR015952"/>
    </source>
</evidence>
<dbReference type="OrthoDB" id="29058at2759"/>
<dbReference type="GO" id="GO:0032040">
    <property type="term" value="C:small-subunit processome"/>
    <property type="evidence" value="ECO:0007669"/>
    <property type="project" value="UniProtKB-UniRule"/>
</dbReference>
<evidence type="ECO:0000256" key="2">
    <source>
        <dbReference type="ARBA" id="ARBA00008105"/>
    </source>
</evidence>
<dbReference type="GeneID" id="108744417"/>
<dbReference type="PIRSF" id="PIRSF015952">
    <property type="entry name" value="U3snoRNP11"/>
    <property type="match status" value="1"/>
</dbReference>
<keyword evidence="3 5" id="KW-0698">rRNA processing</keyword>
<dbReference type="Pfam" id="PF03998">
    <property type="entry name" value="Utp11"/>
    <property type="match status" value="1"/>
</dbReference>
<proteinExistence type="inferred from homology"/>
<gene>
    <name evidence="8" type="primary">LOC108744417</name>
</gene>
<keyword evidence="7" id="KW-1185">Reference proteome</keyword>
<dbReference type="Proteomes" id="UP000192223">
    <property type="component" value="Unplaced"/>
</dbReference>